<sequence>MEYVNFSTPPYPHFIIAGSALYRPGDAHGRRSNIGIFDLIFIEYGELYITDGDAAYHLRENELLILKPDSTHYGHKKVAEKTKFDWLHFRSVGNYQYAGEFHLVKEERKSLSTYTDRKSTLTLPLYKKMTPMESSEFTSIFSKLISANIDKYQQKETQDQAPLSPLECQELFFRLLSFVQVFQPQRNSSELLAANIMEYILQNFHTQLTLESIADYFNFHPVHIIRCLKKEYGITPNKAIIQIRIDNAKKMLITSNLSINKISEFVGFSSPSYFNKVFREYTNMTPKEYRAQKRPGA</sequence>
<evidence type="ECO:0000259" key="4">
    <source>
        <dbReference type="PROSITE" id="PS01124"/>
    </source>
</evidence>
<evidence type="ECO:0000256" key="1">
    <source>
        <dbReference type="ARBA" id="ARBA00023015"/>
    </source>
</evidence>
<dbReference type="STRING" id="1796616.A4V09_23425"/>
<reference evidence="5" key="1">
    <citation type="submission" date="2017-04" db="EMBL/GenBank/DDBJ databases">
        <title>Complete Genome Sequences of Twelve Strains of a Stable Defined Moderately Diverse Mouse Microbiota 2 (sDMDMm2).</title>
        <authorList>
            <person name="Uchimura Y."/>
            <person name="Wyss M."/>
            <person name="Brugiroux S."/>
            <person name="Limenitakis J.P."/>
            <person name="Stecher B."/>
            <person name="McCoy K.D."/>
            <person name="Macpherson A.J."/>
        </authorList>
    </citation>
    <scope>NUCLEOTIDE SEQUENCE</scope>
    <source>
        <strain evidence="5">YL58</strain>
    </source>
</reference>
<dbReference type="GO" id="GO:0043565">
    <property type="term" value="F:sequence-specific DNA binding"/>
    <property type="evidence" value="ECO:0007669"/>
    <property type="project" value="InterPro"/>
</dbReference>
<dbReference type="InterPro" id="IPR037923">
    <property type="entry name" value="HTH-like"/>
</dbReference>
<keyword evidence="2" id="KW-0238">DNA-binding</keyword>
<dbReference type="InterPro" id="IPR003313">
    <property type="entry name" value="AraC-bd"/>
</dbReference>
<dbReference type="InterPro" id="IPR009057">
    <property type="entry name" value="Homeodomain-like_sf"/>
</dbReference>
<dbReference type="PANTHER" id="PTHR43280:SF28">
    <property type="entry name" value="HTH-TYPE TRANSCRIPTIONAL ACTIVATOR RHAS"/>
    <property type="match status" value="1"/>
</dbReference>
<dbReference type="KEGG" id="byl:A4V09_23425"/>
<keyword evidence="1" id="KW-0805">Transcription regulation</keyword>
<keyword evidence="3" id="KW-0804">Transcription</keyword>
<keyword evidence="6" id="KW-1185">Reference proteome</keyword>
<name>A0A1C7IFR6_9FIRM</name>
<evidence type="ECO:0000256" key="2">
    <source>
        <dbReference type="ARBA" id="ARBA00023125"/>
    </source>
</evidence>
<evidence type="ECO:0000313" key="6">
    <source>
        <dbReference type="Proteomes" id="UP000092574"/>
    </source>
</evidence>
<evidence type="ECO:0000256" key="3">
    <source>
        <dbReference type="ARBA" id="ARBA00023163"/>
    </source>
</evidence>
<dbReference type="InterPro" id="IPR020449">
    <property type="entry name" value="Tscrpt_reg_AraC-type_HTH"/>
</dbReference>
<dbReference type="AlphaFoldDB" id="A0A1C7IFR6"/>
<accession>A0A1C7IFR6</accession>
<dbReference type="SUPFAM" id="SSF51215">
    <property type="entry name" value="Regulatory protein AraC"/>
    <property type="match status" value="1"/>
</dbReference>
<dbReference type="PROSITE" id="PS01124">
    <property type="entry name" value="HTH_ARAC_FAMILY_2"/>
    <property type="match status" value="1"/>
</dbReference>
<dbReference type="GO" id="GO:0003700">
    <property type="term" value="F:DNA-binding transcription factor activity"/>
    <property type="evidence" value="ECO:0007669"/>
    <property type="project" value="InterPro"/>
</dbReference>
<proteinExistence type="predicted"/>
<dbReference type="RefSeq" id="WP_065544517.1">
    <property type="nucleotide sequence ID" value="NZ_CP015405.2"/>
</dbReference>
<dbReference type="SMART" id="SM00342">
    <property type="entry name" value="HTH_ARAC"/>
    <property type="match status" value="1"/>
</dbReference>
<gene>
    <name evidence="5" type="ORF">A4V09_23425</name>
</gene>
<dbReference type="InterPro" id="IPR018060">
    <property type="entry name" value="HTH_AraC"/>
</dbReference>
<dbReference type="Proteomes" id="UP000092574">
    <property type="component" value="Chromosome"/>
</dbReference>
<organism evidence="5 6">
    <name type="scientific">Blautia pseudococcoides</name>
    <dbReference type="NCBI Taxonomy" id="1796616"/>
    <lineage>
        <taxon>Bacteria</taxon>
        <taxon>Bacillati</taxon>
        <taxon>Bacillota</taxon>
        <taxon>Clostridia</taxon>
        <taxon>Lachnospirales</taxon>
        <taxon>Lachnospiraceae</taxon>
        <taxon>Blautia</taxon>
    </lineage>
</organism>
<dbReference type="SUPFAM" id="SSF46689">
    <property type="entry name" value="Homeodomain-like"/>
    <property type="match status" value="2"/>
</dbReference>
<dbReference type="Pfam" id="PF12833">
    <property type="entry name" value="HTH_18"/>
    <property type="match status" value="1"/>
</dbReference>
<dbReference type="Gene3D" id="1.10.10.60">
    <property type="entry name" value="Homeodomain-like"/>
    <property type="match status" value="2"/>
</dbReference>
<dbReference type="PRINTS" id="PR00032">
    <property type="entry name" value="HTHARAC"/>
</dbReference>
<dbReference type="EMBL" id="CP015405">
    <property type="protein sequence ID" value="ANU78435.1"/>
    <property type="molecule type" value="Genomic_DNA"/>
</dbReference>
<dbReference type="OrthoDB" id="1410840at2"/>
<protein>
    <submittedName>
        <fullName evidence="5">AraC family transcriptional regulator</fullName>
    </submittedName>
</protein>
<dbReference type="PANTHER" id="PTHR43280">
    <property type="entry name" value="ARAC-FAMILY TRANSCRIPTIONAL REGULATOR"/>
    <property type="match status" value="1"/>
</dbReference>
<feature type="domain" description="HTH araC/xylS-type" evidence="4">
    <location>
        <begin position="194"/>
        <end position="292"/>
    </location>
</feature>
<dbReference type="Pfam" id="PF02311">
    <property type="entry name" value="AraC_binding"/>
    <property type="match status" value="1"/>
</dbReference>
<evidence type="ECO:0000313" key="5">
    <source>
        <dbReference type="EMBL" id="ANU78435.1"/>
    </source>
</evidence>